<dbReference type="AlphaFoldDB" id="A0A2T4J621"/>
<sequence length="89" mass="10172">MAELLRAHYRALLRCGRMRKGGDILTKGYPMFTSTRPNALWRRLVALAESRPDVRALNRLNATTDEDLSARGLTRVGEVHRIMGARFYI</sequence>
<comment type="caution">
    <text evidence="1">The sequence shown here is derived from an EMBL/GenBank/DDBJ whole genome shotgun (WGS) entry which is preliminary data.</text>
</comment>
<reference evidence="1 2" key="1">
    <citation type="submission" date="2018-03" db="EMBL/GenBank/DDBJ databases">
        <title>Rhodobacter blasticus.</title>
        <authorList>
            <person name="Meyer T.E."/>
            <person name="Miller S."/>
            <person name="Lodha T."/>
            <person name="Gandham S."/>
            <person name="Chintalapati S."/>
            <person name="Chintalapati V.R."/>
        </authorList>
    </citation>
    <scope>NUCLEOTIDE SEQUENCE [LARGE SCALE GENOMIC DNA]</scope>
    <source>
        <strain evidence="1 2">DSM 2131</strain>
    </source>
</reference>
<dbReference type="Proteomes" id="UP000241362">
    <property type="component" value="Unassembled WGS sequence"/>
</dbReference>
<keyword evidence="2" id="KW-1185">Reference proteome</keyword>
<accession>A0A2T4J621</accession>
<evidence type="ECO:0008006" key="3">
    <source>
        <dbReference type="Google" id="ProtNLM"/>
    </source>
</evidence>
<name>A0A2T4J621_FUSBL</name>
<protein>
    <recommendedName>
        <fullName evidence="3">DUF1127 domain-containing protein</fullName>
    </recommendedName>
</protein>
<evidence type="ECO:0000313" key="2">
    <source>
        <dbReference type="Proteomes" id="UP000241362"/>
    </source>
</evidence>
<gene>
    <name evidence="1" type="ORF">C5F44_14350</name>
</gene>
<dbReference type="EMBL" id="PZKE01000015">
    <property type="protein sequence ID" value="PTE13341.1"/>
    <property type="molecule type" value="Genomic_DNA"/>
</dbReference>
<proteinExistence type="predicted"/>
<organism evidence="1 2">
    <name type="scientific">Fuscovulum blasticum DSM 2131</name>
    <dbReference type="NCBI Taxonomy" id="1188250"/>
    <lineage>
        <taxon>Bacteria</taxon>
        <taxon>Pseudomonadati</taxon>
        <taxon>Pseudomonadota</taxon>
        <taxon>Alphaproteobacteria</taxon>
        <taxon>Rhodobacterales</taxon>
        <taxon>Paracoccaceae</taxon>
        <taxon>Pseudogemmobacter</taxon>
    </lineage>
</organism>
<evidence type="ECO:0000313" key="1">
    <source>
        <dbReference type="EMBL" id="PTE13341.1"/>
    </source>
</evidence>